<gene>
    <name evidence="1" type="ORF">M9Y10_005913</name>
</gene>
<accession>A0ABR2JEG9</accession>
<dbReference type="Proteomes" id="UP001470230">
    <property type="component" value="Unassembled WGS sequence"/>
</dbReference>
<dbReference type="EMBL" id="JAPFFF010000012">
    <property type="protein sequence ID" value="KAK8875738.1"/>
    <property type="molecule type" value="Genomic_DNA"/>
</dbReference>
<reference evidence="1 2" key="1">
    <citation type="submission" date="2024-04" db="EMBL/GenBank/DDBJ databases">
        <title>Tritrichomonas musculus Genome.</title>
        <authorList>
            <person name="Alves-Ferreira E."/>
            <person name="Grigg M."/>
            <person name="Lorenzi H."/>
            <person name="Galac M."/>
        </authorList>
    </citation>
    <scope>NUCLEOTIDE SEQUENCE [LARGE SCALE GENOMIC DNA]</scope>
    <source>
        <strain evidence="1 2">EAF2021</strain>
    </source>
</reference>
<evidence type="ECO:0000313" key="2">
    <source>
        <dbReference type="Proteomes" id="UP001470230"/>
    </source>
</evidence>
<name>A0ABR2JEG9_9EUKA</name>
<sequence length="112" mass="12728">MQYNGVSKIFTHPILNGEIIINEEKSFPAFSWVAPWTYKVIHKSQYVELDCTFSILDPYVTAIPQFIKNGISILVGYIAGPQEVSELYRQFYMEMQKVIGQMKSPSCAAGIE</sequence>
<keyword evidence="2" id="KW-1185">Reference proteome</keyword>
<proteinExistence type="predicted"/>
<organism evidence="1 2">
    <name type="scientific">Tritrichomonas musculus</name>
    <dbReference type="NCBI Taxonomy" id="1915356"/>
    <lineage>
        <taxon>Eukaryota</taxon>
        <taxon>Metamonada</taxon>
        <taxon>Parabasalia</taxon>
        <taxon>Tritrichomonadida</taxon>
        <taxon>Tritrichomonadidae</taxon>
        <taxon>Tritrichomonas</taxon>
    </lineage>
</organism>
<evidence type="ECO:0000313" key="1">
    <source>
        <dbReference type="EMBL" id="KAK8875738.1"/>
    </source>
</evidence>
<protein>
    <submittedName>
        <fullName evidence="1">Uncharacterized protein</fullName>
    </submittedName>
</protein>
<comment type="caution">
    <text evidence="1">The sequence shown here is derived from an EMBL/GenBank/DDBJ whole genome shotgun (WGS) entry which is preliminary data.</text>
</comment>